<evidence type="ECO:0000256" key="3">
    <source>
        <dbReference type="ARBA" id="ARBA00022630"/>
    </source>
</evidence>
<evidence type="ECO:0000256" key="2">
    <source>
        <dbReference type="ARBA" id="ARBA00008000"/>
    </source>
</evidence>
<proteinExistence type="inferred from homology"/>
<dbReference type="GO" id="GO:0016491">
    <property type="term" value="F:oxidoreductase activity"/>
    <property type="evidence" value="ECO:0007669"/>
    <property type="project" value="UniProtKB-KW"/>
</dbReference>
<keyword evidence="3" id="KW-0285">Flavoprotein</keyword>
<dbReference type="Proteomes" id="UP000031135">
    <property type="component" value="Chromosome"/>
</dbReference>
<dbReference type="InterPro" id="IPR016166">
    <property type="entry name" value="FAD-bd_PCMH"/>
</dbReference>
<dbReference type="RefSeq" id="WP_039664404.1">
    <property type="nucleotide sequence ID" value="NZ_CP007772.1"/>
</dbReference>
<feature type="domain" description="FAD-binding PCMH-type" evidence="6">
    <location>
        <begin position="35"/>
        <end position="215"/>
    </location>
</feature>
<dbReference type="InterPro" id="IPR016171">
    <property type="entry name" value="Vanillyl_alc_oxidase_C-sub2"/>
</dbReference>
<dbReference type="PANTHER" id="PTHR42934:SF2">
    <property type="entry name" value="GLYCOLATE OXIDASE SUBUNIT GLCD"/>
    <property type="match status" value="1"/>
</dbReference>
<protein>
    <submittedName>
        <fullName evidence="7">Gycolate oxidase, subunit GlcD-related protein</fullName>
    </submittedName>
</protein>
<dbReference type="InterPro" id="IPR006094">
    <property type="entry name" value="Oxid_FAD_bind_N"/>
</dbReference>
<dbReference type="FunFam" id="1.10.45.10:FF:000001">
    <property type="entry name" value="D-lactate dehydrogenase mitochondrial"/>
    <property type="match status" value="1"/>
</dbReference>
<comment type="similarity">
    <text evidence="2">Belongs to the FAD-binding oxidoreductase/transferase type 4 family.</text>
</comment>
<evidence type="ECO:0000256" key="1">
    <source>
        <dbReference type="ARBA" id="ARBA00001974"/>
    </source>
</evidence>
<evidence type="ECO:0000313" key="8">
    <source>
        <dbReference type="Proteomes" id="UP000031135"/>
    </source>
</evidence>
<dbReference type="GO" id="GO:0071949">
    <property type="term" value="F:FAD binding"/>
    <property type="evidence" value="ECO:0007669"/>
    <property type="project" value="InterPro"/>
</dbReference>
<dbReference type="EMBL" id="CP007772">
    <property type="protein sequence ID" value="AJC91224.1"/>
    <property type="molecule type" value="Genomic_DNA"/>
</dbReference>
<dbReference type="KEGG" id="csm:CSUB8521_1400"/>
<sequence length="460" mass="50521">MQEIHQKFFQDLLGVENAHFDPIHKRAYSYDATKKHYLPDGVLFPRDENDISQILKYCNENKIIVIPRGSGSGFTGGSLAINGGVVLGFEKHMNKILEIDLENLVAVVQPGVINMALQEKIKEYGLFYPPDPASMEYSSLGGNVSENAGGMRAAKYGITKDYVMALRAVLSNGEIIRAGKKTIKDVAGYNLAGILIASEGSLAVLSEITLKLVALPKFKKTAMGIFNSIDDAMNAVYKTLAKGVTPVSMEFLDQLSIQALEKKFQKGLPIDAGAILIADVDANVEEAIEADLKILQESFYESDVREFKIAKDEQEAADIWFARRNCSQSIAIYGNLKLNEDITVPRSKLPELLKGIGEISKKYGFKIPCFGHTGDGNVHTNVMISDKNNPELVKKGYEAVEDVFKLTVSLGGTLSGEHGIGISKAPFMKLAFNEAEMELMRNIKKAFDPNNILNPFKMGL</sequence>
<dbReference type="PROSITE" id="PS51387">
    <property type="entry name" value="FAD_PCMH"/>
    <property type="match status" value="1"/>
</dbReference>
<organism evidence="7 8">
    <name type="scientific">Campylobacter subantarcticus LMG 24374</name>
    <dbReference type="NCBI Taxonomy" id="1388751"/>
    <lineage>
        <taxon>Bacteria</taxon>
        <taxon>Pseudomonadati</taxon>
        <taxon>Campylobacterota</taxon>
        <taxon>Epsilonproteobacteria</taxon>
        <taxon>Campylobacterales</taxon>
        <taxon>Campylobacteraceae</taxon>
        <taxon>Campylobacter</taxon>
    </lineage>
</organism>
<dbReference type="Gene3D" id="3.30.465.10">
    <property type="match status" value="1"/>
</dbReference>
<dbReference type="Pfam" id="PF02913">
    <property type="entry name" value="FAD-oxidase_C"/>
    <property type="match status" value="1"/>
</dbReference>
<dbReference type="FunFam" id="3.30.70.2740:FF:000001">
    <property type="entry name" value="D-lactate dehydrogenase mitochondrial"/>
    <property type="match status" value="1"/>
</dbReference>
<keyword evidence="5" id="KW-0560">Oxidoreductase</keyword>
<dbReference type="Gene3D" id="1.10.45.10">
    <property type="entry name" value="Vanillyl-alcohol Oxidase, Chain A, domain 4"/>
    <property type="match status" value="1"/>
</dbReference>
<dbReference type="InterPro" id="IPR004113">
    <property type="entry name" value="FAD-bd_oxidored_4_C"/>
</dbReference>
<dbReference type="InterPro" id="IPR016169">
    <property type="entry name" value="FAD-bd_PCMH_sub2"/>
</dbReference>
<dbReference type="SUPFAM" id="SSF55103">
    <property type="entry name" value="FAD-linked oxidases, C-terminal domain"/>
    <property type="match status" value="1"/>
</dbReference>
<dbReference type="Pfam" id="PF01565">
    <property type="entry name" value="FAD_binding_4"/>
    <property type="match status" value="1"/>
</dbReference>
<dbReference type="Gene3D" id="3.30.70.2740">
    <property type="match status" value="1"/>
</dbReference>
<accession>A0A0A8HE74</accession>
<evidence type="ECO:0000256" key="4">
    <source>
        <dbReference type="ARBA" id="ARBA00022827"/>
    </source>
</evidence>
<name>A0A0A8HE74_9BACT</name>
<dbReference type="SUPFAM" id="SSF56176">
    <property type="entry name" value="FAD-binding/transporter-associated domain-like"/>
    <property type="match status" value="1"/>
</dbReference>
<gene>
    <name evidence="7" type="ORF">CSUB8521_1400</name>
</gene>
<evidence type="ECO:0000313" key="7">
    <source>
        <dbReference type="EMBL" id="AJC91224.1"/>
    </source>
</evidence>
<dbReference type="HOGENOM" id="CLU_017779_9_2_7"/>
<dbReference type="AlphaFoldDB" id="A0A0A8HE74"/>
<dbReference type="InterPro" id="IPR016164">
    <property type="entry name" value="FAD-linked_Oxase-like_C"/>
</dbReference>
<evidence type="ECO:0000256" key="5">
    <source>
        <dbReference type="ARBA" id="ARBA00023002"/>
    </source>
</evidence>
<dbReference type="PANTHER" id="PTHR42934">
    <property type="entry name" value="GLYCOLATE OXIDASE SUBUNIT GLCD"/>
    <property type="match status" value="1"/>
</dbReference>
<reference evidence="7 8" key="1">
    <citation type="journal article" date="2014" name="Genome Biol. Evol.">
        <title>Comparative Genomics of the Campylobacter lari Group.</title>
        <authorList>
            <person name="Miller W.G."/>
            <person name="Yee E."/>
            <person name="Chapman M.H."/>
            <person name="Smith T.P."/>
            <person name="Bono J.L."/>
            <person name="Huynh S."/>
            <person name="Parker C.T."/>
            <person name="Vandamme P."/>
            <person name="Luong K."/>
            <person name="Korlach J."/>
        </authorList>
    </citation>
    <scope>NUCLEOTIDE SEQUENCE [LARGE SCALE GENOMIC DNA]</scope>
    <source>
        <strain evidence="7 8">LMG 24374</strain>
    </source>
</reference>
<dbReference type="InterPro" id="IPR051914">
    <property type="entry name" value="FAD-linked_OxidoTrans_Type4"/>
</dbReference>
<dbReference type="InterPro" id="IPR036318">
    <property type="entry name" value="FAD-bd_PCMH-like_sf"/>
</dbReference>
<evidence type="ECO:0000259" key="6">
    <source>
        <dbReference type="PROSITE" id="PS51387"/>
    </source>
</evidence>
<keyword evidence="4" id="KW-0274">FAD</keyword>
<comment type="cofactor">
    <cofactor evidence="1">
        <name>FAD</name>
        <dbReference type="ChEBI" id="CHEBI:57692"/>
    </cofactor>
</comment>
<dbReference type="OrthoDB" id="9811557at2"/>